<evidence type="ECO:0000256" key="2">
    <source>
        <dbReference type="ARBA" id="ARBA00022723"/>
    </source>
</evidence>
<dbReference type="PANTHER" id="PTHR13096">
    <property type="entry name" value="MINA53 MYC INDUCED NUCLEAR ANTIGEN"/>
    <property type="match status" value="1"/>
</dbReference>
<comment type="caution">
    <text evidence="5">The sequence shown here is derived from an EMBL/GenBank/DDBJ whole genome shotgun (WGS) entry which is preliminary data.</text>
</comment>
<name>A0ABS5A4F0_9PSEU</name>
<dbReference type="RefSeq" id="WP_086789557.1">
    <property type="nucleotide sequence ID" value="NZ_JAGIOO010000001.1"/>
</dbReference>
<comment type="cofactor">
    <cofactor evidence="1">
        <name>Fe(2+)</name>
        <dbReference type="ChEBI" id="CHEBI:29033"/>
    </cofactor>
</comment>
<dbReference type="InterPro" id="IPR039994">
    <property type="entry name" value="NO66-like"/>
</dbReference>
<organism evidence="5 6">
    <name type="scientific">Crossiella equi</name>
    <dbReference type="NCBI Taxonomy" id="130796"/>
    <lineage>
        <taxon>Bacteria</taxon>
        <taxon>Bacillati</taxon>
        <taxon>Actinomycetota</taxon>
        <taxon>Actinomycetes</taxon>
        <taxon>Pseudonocardiales</taxon>
        <taxon>Pseudonocardiaceae</taxon>
        <taxon>Crossiella</taxon>
    </lineage>
</organism>
<dbReference type="Gene3D" id="2.60.120.650">
    <property type="entry name" value="Cupin"/>
    <property type="match status" value="1"/>
</dbReference>
<evidence type="ECO:0000256" key="3">
    <source>
        <dbReference type="ARBA" id="ARBA00023004"/>
    </source>
</evidence>
<protein>
    <recommendedName>
        <fullName evidence="4">JmjC domain-containing protein</fullName>
    </recommendedName>
</protein>
<gene>
    <name evidence="5" type="ORF">JOF53_000327</name>
</gene>
<evidence type="ECO:0000256" key="1">
    <source>
        <dbReference type="ARBA" id="ARBA00001954"/>
    </source>
</evidence>
<keyword evidence="2" id="KW-0479">Metal-binding</keyword>
<dbReference type="PANTHER" id="PTHR13096:SF8">
    <property type="entry name" value="RIBOSOMAL OXYGENASE 1"/>
    <property type="match status" value="1"/>
</dbReference>
<proteinExistence type="predicted"/>
<evidence type="ECO:0000259" key="4">
    <source>
        <dbReference type="PROSITE" id="PS51184"/>
    </source>
</evidence>
<feature type="domain" description="JmjC" evidence="4">
    <location>
        <begin position="100"/>
        <end position="245"/>
    </location>
</feature>
<dbReference type="InterPro" id="IPR003347">
    <property type="entry name" value="JmjC_dom"/>
</dbReference>
<keyword evidence="3" id="KW-0408">Iron</keyword>
<dbReference type="Proteomes" id="UP001519363">
    <property type="component" value="Unassembled WGS sequence"/>
</dbReference>
<dbReference type="PROSITE" id="PS51184">
    <property type="entry name" value="JMJC"/>
    <property type="match status" value="1"/>
</dbReference>
<accession>A0ABS5A4F0</accession>
<dbReference type="SUPFAM" id="SSF51197">
    <property type="entry name" value="Clavaminate synthase-like"/>
    <property type="match status" value="1"/>
</dbReference>
<reference evidence="5 6" key="1">
    <citation type="submission" date="2021-03" db="EMBL/GenBank/DDBJ databases">
        <title>Sequencing the genomes of 1000 actinobacteria strains.</title>
        <authorList>
            <person name="Klenk H.-P."/>
        </authorList>
    </citation>
    <scope>NUCLEOTIDE SEQUENCE [LARGE SCALE GENOMIC DNA]</scope>
    <source>
        <strain evidence="5 6">DSM 44580</strain>
    </source>
</reference>
<dbReference type="Pfam" id="PF08007">
    <property type="entry name" value="JmjC_2"/>
    <property type="match status" value="1"/>
</dbReference>
<keyword evidence="6" id="KW-1185">Reference proteome</keyword>
<evidence type="ECO:0000313" key="5">
    <source>
        <dbReference type="EMBL" id="MBP2471455.1"/>
    </source>
</evidence>
<evidence type="ECO:0000313" key="6">
    <source>
        <dbReference type="Proteomes" id="UP001519363"/>
    </source>
</evidence>
<sequence>MTAPRPAPGDLLPDGHDLADFLAGTWGKDVLVGRAADAPTGLLDLAVLEDVLRWNVLRHPFAVMTRAGKSLPERSYTSDRRVFGTVQGGYADGQKILAELADGATLYLNHLEEWRPEVGRHLAGWHPLPVGRTVCNAFITPAGTQSAALHYDDSHNFILQTAGTKRWRVYARPAGLDPSSGQTPPLDGELLVDKVLEPGDVLYMPPGFPHQAHAADELSVHLTFAAFEVMPTTVLTAVVDALYADDGWKRPPVDVADPVDRISLTLREIGARIGATDPEHLAAVIGGAGKTRRGVADLARPAR</sequence>
<dbReference type="EMBL" id="JAGIOO010000001">
    <property type="protein sequence ID" value="MBP2471455.1"/>
    <property type="molecule type" value="Genomic_DNA"/>
</dbReference>